<feature type="domain" description="Bacteriophage T5 Orf172 DNA-binding" evidence="1">
    <location>
        <begin position="35"/>
        <end position="127"/>
    </location>
</feature>
<dbReference type="Pfam" id="PF13455">
    <property type="entry name" value="MUG113"/>
    <property type="match status" value="1"/>
</dbReference>
<keyword evidence="3" id="KW-1185">Reference proteome</keyword>
<evidence type="ECO:0000313" key="3">
    <source>
        <dbReference type="Proteomes" id="UP000236220"/>
    </source>
</evidence>
<dbReference type="AlphaFoldDB" id="A0A2K1Q389"/>
<sequence>MPSPLTHEPRPDTPEGTAAQNDYRGRAFLYILPASGPEDLLKVGMTHDPLARWSAFHPRWFEVFDLDHSLLVETETRSDAQGLETRLHRMLEAYSCPMPMTIRGQAGGATEWYRGAYAAVRRFVNEQAVQGFVVHTNAMPWLKAAMLQQQSRLDGLLRQAYADHTAGWLSPAQHRALQDLIDAHRCMDPDVSAHLSADILDALGIEA</sequence>
<dbReference type="Proteomes" id="UP000236220">
    <property type="component" value="Unassembled WGS sequence"/>
</dbReference>
<gene>
    <name evidence="2" type="ORF">Lysil_1128</name>
</gene>
<dbReference type="EMBL" id="NPZB01000001">
    <property type="protein sequence ID" value="PNS09499.1"/>
    <property type="molecule type" value="Genomic_DNA"/>
</dbReference>
<reference evidence="2 3" key="1">
    <citation type="submission" date="2017-08" db="EMBL/GenBank/DDBJ databases">
        <title>Lysobacter sylvestris genome.</title>
        <authorList>
            <person name="Zhang D.-C."/>
            <person name="Albuquerque L."/>
            <person name="Franca L."/>
            <person name="Froufe H.J.C."/>
            <person name="Barroso C."/>
            <person name="Egas C."/>
            <person name="Da Costa M."/>
            <person name="Margesin R."/>
        </authorList>
    </citation>
    <scope>NUCLEOTIDE SEQUENCE [LARGE SCALE GENOMIC DNA]</scope>
    <source>
        <strain evidence="2 3">AM20-91</strain>
    </source>
</reference>
<accession>A0A2K1Q389</accession>
<protein>
    <recommendedName>
        <fullName evidence="1">Bacteriophage T5 Orf172 DNA-binding domain-containing protein</fullName>
    </recommendedName>
</protein>
<name>A0A2K1Q389_9GAMM</name>
<organism evidence="2 3">
    <name type="scientific">Solilutibacter silvestris</name>
    <dbReference type="NCBI Taxonomy" id="1645665"/>
    <lineage>
        <taxon>Bacteria</taxon>
        <taxon>Pseudomonadati</taxon>
        <taxon>Pseudomonadota</taxon>
        <taxon>Gammaproteobacteria</taxon>
        <taxon>Lysobacterales</taxon>
        <taxon>Lysobacteraceae</taxon>
        <taxon>Solilutibacter</taxon>
    </lineage>
</organism>
<evidence type="ECO:0000313" key="2">
    <source>
        <dbReference type="EMBL" id="PNS09499.1"/>
    </source>
</evidence>
<dbReference type="InterPro" id="IPR018306">
    <property type="entry name" value="Phage_T5_Orf172_DNA-bd"/>
</dbReference>
<dbReference type="RefSeq" id="WP_103074543.1">
    <property type="nucleotide sequence ID" value="NZ_NPZB01000001.1"/>
</dbReference>
<dbReference type="SMART" id="SM00974">
    <property type="entry name" value="T5orf172"/>
    <property type="match status" value="1"/>
</dbReference>
<evidence type="ECO:0000259" key="1">
    <source>
        <dbReference type="SMART" id="SM00974"/>
    </source>
</evidence>
<proteinExistence type="predicted"/>
<comment type="caution">
    <text evidence="2">The sequence shown here is derived from an EMBL/GenBank/DDBJ whole genome shotgun (WGS) entry which is preliminary data.</text>
</comment>